<dbReference type="EMBL" id="CP089291">
    <property type="protein sequence ID" value="UOF91338.1"/>
    <property type="molecule type" value="Genomic_DNA"/>
</dbReference>
<feature type="short sequence motif" description="'HIGH' region" evidence="9">
    <location>
        <begin position="121"/>
        <end position="131"/>
    </location>
</feature>
<dbReference type="NCBIfam" id="TIGR00456">
    <property type="entry name" value="argS"/>
    <property type="match status" value="1"/>
</dbReference>
<dbReference type="PANTHER" id="PTHR11956:SF5">
    <property type="entry name" value="ARGININE--TRNA LIGASE, CYTOPLASMIC"/>
    <property type="match status" value="1"/>
</dbReference>
<evidence type="ECO:0000313" key="13">
    <source>
        <dbReference type="EMBL" id="UOF91338.1"/>
    </source>
</evidence>
<dbReference type="Pfam" id="PF00750">
    <property type="entry name" value="tRNA-synt_1d"/>
    <property type="match status" value="1"/>
</dbReference>
<reference evidence="13" key="1">
    <citation type="submission" date="2021-12" db="EMBL/GenBank/DDBJ databases">
        <title>Alicyclobacillaceae gen. nov., sp. nov., isolated from chalcocite enrichment system.</title>
        <authorList>
            <person name="Jiang Z."/>
        </authorList>
    </citation>
    <scope>NUCLEOTIDE SEQUENCE</scope>
    <source>
        <strain evidence="13">MYW30-H2</strain>
    </source>
</reference>
<dbReference type="InterPro" id="IPR008909">
    <property type="entry name" value="DALR_anticod-bd"/>
</dbReference>
<dbReference type="SMART" id="SM01016">
    <property type="entry name" value="Arg_tRNA_synt_N"/>
    <property type="match status" value="1"/>
</dbReference>
<dbReference type="InterPro" id="IPR035684">
    <property type="entry name" value="ArgRS_core"/>
</dbReference>
<evidence type="ECO:0000256" key="6">
    <source>
        <dbReference type="ARBA" id="ARBA00022917"/>
    </source>
</evidence>
<dbReference type="CDD" id="cd00671">
    <property type="entry name" value="ArgRS_core"/>
    <property type="match status" value="1"/>
</dbReference>
<feature type="domain" description="Arginyl tRNA synthetase N-terminal" evidence="12">
    <location>
        <begin position="2"/>
        <end position="84"/>
    </location>
</feature>
<evidence type="ECO:0000256" key="9">
    <source>
        <dbReference type="HAMAP-Rule" id="MF_00123"/>
    </source>
</evidence>
<dbReference type="InterPro" id="IPR036695">
    <property type="entry name" value="Arg-tRNA-synth_N_sf"/>
</dbReference>
<dbReference type="Proteomes" id="UP000830167">
    <property type="component" value="Chromosome"/>
</dbReference>
<dbReference type="SUPFAM" id="SSF47323">
    <property type="entry name" value="Anticodon-binding domain of a subclass of class I aminoacyl-tRNA synthetases"/>
    <property type="match status" value="1"/>
</dbReference>
<dbReference type="InterPro" id="IPR009080">
    <property type="entry name" value="tRNAsynth_Ia_anticodon-bd"/>
</dbReference>
<dbReference type="InterPro" id="IPR001278">
    <property type="entry name" value="Arg-tRNA-ligase"/>
</dbReference>
<keyword evidence="7 9" id="KW-0030">Aminoacyl-tRNA synthetase</keyword>
<comment type="similarity">
    <text evidence="1 9 10">Belongs to the class-I aminoacyl-tRNA synthetase family.</text>
</comment>
<name>A0ABY4CQ50_9BACL</name>
<evidence type="ECO:0000256" key="8">
    <source>
        <dbReference type="ARBA" id="ARBA00049339"/>
    </source>
</evidence>
<dbReference type="CDD" id="cd07956">
    <property type="entry name" value="Anticodon_Ia_Arg"/>
    <property type="match status" value="1"/>
</dbReference>
<protein>
    <recommendedName>
        <fullName evidence="9">Arginine--tRNA ligase</fullName>
        <ecNumber evidence="9">6.1.1.19</ecNumber>
    </recommendedName>
    <alternativeName>
        <fullName evidence="9">Arginyl-tRNA synthetase</fullName>
        <shortName evidence="9">ArgRS</shortName>
    </alternativeName>
</protein>
<evidence type="ECO:0000256" key="3">
    <source>
        <dbReference type="ARBA" id="ARBA00022598"/>
    </source>
</evidence>
<dbReference type="PROSITE" id="PS00178">
    <property type="entry name" value="AA_TRNA_LIGASE_I"/>
    <property type="match status" value="1"/>
</dbReference>
<keyword evidence="4 9" id="KW-0547">Nucleotide-binding</keyword>
<dbReference type="InterPro" id="IPR014729">
    <property type="entry name" value="Rossmann-like_a/b/a_fold"/>
</dbReference>
<dbReference type="SUPFAM" id="SSF52374">
    <property type="entry name" value="Nucleotidylyl transferase"/>
    <property type="match status" value="1"/>
</dbReference>
<dbReference type="Pfam" id="PF05746">
    <property type="entry name" value="DALR_1"/>
    <property type="match status" value="1"/>
</dbReference>
<evidence type="ECO:0000256" key="5">
    <source>
        <dbReference type="ARBA" id="ARBA00022840"/>
    </source>
</evidence>
<dbReference type="GO" id="GO:0004814">
    <property type="term" value="F:arginine-tRNA ligase activity"/>
    <property type="evidence" value="ECO:0007669"/>
    <property type="project" value="UniProtKB-EC"/>
</dbReference>
<comment type="catalytic activity">
    <reaction evidence="8 9">
        <text>tRNA(Arg) + L-arginine + ATP = L-arginyl-tRNA(Arg) + AMP + diphosphate</text>
        <dbReference type="Rhea" id="RHEA:20301"/>
        <dbReference type="Rhea" id="RHEA-COMP:9658"/>
        <dbReference type="Rhea" id="RHEA-COMP:9673"/>
        <dbReference type="ChEBI" id="CHEBI:30616"/>
        <dbReference type="ChEBI" id="CHEBI:32682"/>
        <dbReference type="ChEBI" id="CHEBI:33019"/>
        <dbReference type="ChEBI" id="CHEBI:78442"/>
        <dbReference type="ChEBI" id="CHEBI:78513"/>
        <dbReference type="ChEBI" id="CHEBI:456215"/>
        <dbReference type="EC" id="6.1.1.19"/>
    </reaction>
</comment>
<sequence>MLTYKEKIAKLIEPHIPFDESQTLRLLDYPPNSNMGDFAFPCFTLAKELRKAPQMIAAELTNAIPKVEWLANVETVGAYVNFFIQRSYFAFDVSTQIQDHADYGKSAVGSGQTIAIDYSSPNVAKSFTVGHLRSTVIGNAVANLHEWLGYQVERVNHLGDWGTQFGKVIVAYKKWGNVETVKQNPIDELVDLYVRFHREAEEHPELEDEARLWFRKLEDGDKEAYELWKWFVEVSLKEFDRTYQLLGVAFDHYLGESFYNDKMDAVVAELEQKQLLTTSDGAEVVLLEEYNMPPCLIKKSDGATLYATRDLAAALYRHNVLHADKLFYVVGNEQSLHFKQVFKVLELMGYEWAKECVHIGFGLMKFEGKKFSTRKGQIIRLNEVLEQSIQRVDAIIEEKNPNLPEREQIAKDVGVGAIIFNDLKSHRLHEIDFRWEDILNFDGETGPYVQYTHARCCSLMRKAEWQLADTDVAACDFSHVSDIEWELWKLLGNLQDTVQRAAEQLDPSIVARYVIDICQQFNRFYHETKILTDDAVHRMTKLVIVACTRNVIAKSLALLGIQAPEAI</sequence>
<gene>
    <name evidence="9 13" type="primary">argS</name>
    <name evidence="13" type="ORF">LSG31_03520</name>
</gene>
<evidence type="ECO:0000259" key="11">
    <source>
        <dbReference type="SMART" id="SM00836"/>
    </source>
</evidence>
<dbReference type="Pfam" id="PF03485">
    <property type="entry name" value="Arg_tRNA_synt_N"/>
    <property type="match status" value="1"/>
</dbReference>
<comment type="subcellular location">
    <subcellularLocation>
        <location evidence="9">Cytoplasm</location>
    </subcellularLocation>
</comment>
<dbReference type="Gene3D" id="3.30.1360.70">
    <property type="entry name" value="Arginyl tRNA synthetase N-terminal domain"/>
    <property type="match status" value="1"/>
</dbReference>
<accession>A0ABY4CQ50</accession>
<evidence type="ECO:0000313" key="14">
    <source>
        <dbReference type="Proteomes" id="UP000830167"/>
    </source>
</evidence>
<evidence type="ECO:0000256" key="2">
    <source>
        <dbReference type="ARBA" id="ARBA00022490"/>
    </source>
</evidence>
<evidence type="ECO:0000256" key="10">
    <source>
        <dbReference type="RuleBase" id="RU363038"/>
    </source>
</evidence>
<feature type="domain" description="DALR anticodon binding" evidence="11">
    <location>
        <begin position="449"/>
        <end position="567"/>
    </location>
</feature>
<evidence type="ECO:0000256" key="1">
    <source>
        <dbReference type="ARBA" id="ARBA00005594"/>
    </source>
</evidence>
<proteinExistence type="inferred from homology"/>
<dbReference type="Gene3D" id="1.10.730.10">
    <property type="entry name" value="Isoleucyl-tRNA Synthetase, Domain 1"/>
    <property type="match status" value="1"/>
</dbReference>
<dbReference type="PRINTS" id="PR01038">
    <property type="entry name" value="TRNASYNTHARG"/>
</dbReference>
<dbReference type="PANTHER" id="PTHR11956">
    <property type="entry name" value="ARGINYL-TRNA SYNTHETASE"/>
    <property type="match status" value="1"/>
</dbReference>
<dbReference type="EC" id="6.1.1.19" evidence="9"/>
<dbReference type="Gene3D" id="3.40.50.620">
    <property type="entry name" value="HUPs"/>
    <property type="match status" value="1"/>
</dbReference>
<evidence type="ECO:0000256" key="4">
    <source>
        <dbReference type="ARBA" id="ARBA00022741"/>
    </source>
</evidence>
<keyword evidence="5 9" id="KW-0067">ATP-binding</keyword>
<dbReference type="InterPro" id="IPR005148">
    <property type="entry name" value="Arg-tRNA-synth_N"/>
</dbReference>
<keyword evidence="6 9" id="KW-0648">Protein biosynthesis</keyword>
<keyword evidence="2 9" id="KW-0963">Cytoplasm</keyword>
<keyword evidence="3 9" id="KW-0436">Ligase</keyword>
<dbReference type="HAMAP" id="MF_00123">
    <property type="entry name" value="Arg_tRNA_synth"/>
    <property type="match status" value="1"/>
</dbReference>
<dbReference type="SUPFAM" id="SSF55190">
    <property type="entry name" value="Arginyl-tRNA synthetase (ArgRS), N-terminal 'additional' domain"/>
    <property type="match status" value="1"/>
</dbReference>
<organism evidence="13 14">
    <name type="scientific">Fodinisporobacter ferrooxydans</name>
    <dbReference type="NCBI Taxonomy" id="2901836"/>
    <lineage>
        <taxon>Bacteria</taxon>
        <taxon>Bacillati</taxon>
        <taxon>Bacillota</taxon>
        <taxon>Bacilli</taxon>
        <taxon>Bacillales</taxon>
        <taxon>Alicyclobacillaceae</taxon>
        <taxon>Fodinisporobacter</taxon>
    </lineage>
</organism>
<comment type="subunit">
    <text evidence="9">Monomer.</text>
</comment>
<evidence type="ECO:0000259" key="12">
    <source>
        <dbReference type="SMART" id="SM01016"/>
    </source>
</evidence>
<evidence type="ECO:0000256" key="7">
    <source>
        <dbReference type="ARBA" id="ARBA00023146"/>
    </source>
</evidence>
<dbReference type="RefSeq" id="WP_347438029.1">
    <property type="nucleotide sequence ID" value="NZ_CP089291.1"/>
</dbReference>
<dbReference type="InterPro" id="IPR001412">
    <property type="entry name" value="aa-tRNA-synth_I_CS"/>
</dbReference>
<keyword evidence="14" id="KW-1185">Reference proteome</keyword>
<dbReference type="SMART" id="SM00836">
    <property type="entry name" value="DALR_1"/>
    <property type="match status" value="1"/>
</dbReference>